<comment type="subcellular location">
    <subcellularLocation>
        <location evidence="4">Cytoplasm</location>
    </subcellularLocation>
</comment>
<dbReference type="Pfam" id="PF01039">
    <property type="entry name" value="Carboxyl_trans"/>
    <property type="match status" value="1"/>
</dbReference>
<dbReference type="GO" id="GO:2001295">
    <property type="term" value="P:malonyl-CoA biosynthetic process"/>
    <property type="evidence" value="ECO:0007669"/>
    <property type="project" value="UniProtKB-UniRule"/>
</dbReference>
<dbReference type="NCBIfam" id="TIGR00515">
    <property type="entry name" value="accD"/>
    <property type="match status" value="1"/>
</dbReference>
<evidence type="ECO:0000256" key="4">
    <source>
        <dbReference type="HAMAP-Rule" id="MF_01395"/>
    </source>
</evidence>
<feature type="zinc finger region" description="C4-type" evidence="4">
    <location>
        <begin position="33"/>
        <end position="55"/>
    </location>
</feature>
<keyword evidence="4" id="KW-0275">Fatty acid biosynthesis</keyword>
<dbReference type="GO" id="GO:0006633">
    <property type="term" value="P:fatty acid biosynthetic process"/>
    <property type="evidence" value="ECO:0007669"/>
    <property type="project" value="UniProtKB-KW"/>
</dbReference>
<comment type="subunit">
    <text evidence="4">Acetyl-CoA carboxylase is a heterohexamer composed of biotin carboxyl carrier protein (AccB), biotin carboxylase (AccC) and two subunits each of ACCase subunit alpha (AccA) and ACCase subunit beta (AccD).</text>
</comment>
<keyword evidence="4" id="KW-0276">Fatty acid metabolism</keyword>
<keyword evidence="2 4" id="KW-0808">Transferase</keyword>
<dbReference type="InterPro" id="IPR000438">
    <property type="entry name" value="Acetyl_CoA_COase_Trfase_b_su"/>
</dbReference>
<evidence type="ECO:0000256" key="3">
    <source>
        <dbReference type="ARBA" id="ARBA00023098"/>
    </source>
</evidence>
<gene>
    <name evidence="4" type="primary">accD</name>
    <name evidence="6" type="ORF">FEZ08_00170</name>
</gene>
<dbReference type="EMBL" id="VBWP01000001">
    <property type="protein sequence ID" value="TLG77066.1"/>
    <property type="molecule type" value="Genomic_DNA"/>
</dbReference>
<keyword evidence="4" id="KW-0863">Zinc-finger</keyword>
<dbReference type="HAMAP" id="MF_01395">
    <property type="entry name" value="AcetylCoA_CT_beta"/>
    <property type="match status" value="1"/>
</dbReference>
<comment type="pathway">
    <text evidence="4">Lipid metabolism; malonyl-CoA biosynthesis; malonyl-CoA from acetyl-CoA: step 1/1.</text>
</comment>
<keyword evidence="1 4" id="KW-0444">Lipid biosynthesis</keyword>
<proteinExistence type="inferred from homology"/>
<dbReference type="InterPro" id="IPR029045">
    <property type="entry name" value="ClpP/crotonase-like_dom_sf"/>
</dbReference>
<feature type="binding site" evidence="4">
    <location>
        <position position="33"/>
    </location>
    <ligand>
        <name>Zn(2+)</name>
        <dbReference type="ChEBI" id="CHEBI:29105"/>
    </ligand>
</feature>
<dbReference type="GO" id="GO:0009317">
    <property type="term" value="C:acetyl-CoA carboxylase complex"/>
    <property type="evidence" value="ECO:0007669"/>
    <property type="project" value="InterPro"/>
</dbReference>
<dbReference type="FunCoup" id="A0A5R8QH42">
    <property type="interactions" value="190"/>
</dbReference>
<comment type="function">
    <text evidence="4">Component of the acetyl coenzyme A carboxylase (ACC) complex. Biotin carboxylase (BC) catalyzes the carboxylation of biotin on its carrier protein (BCCP) and then the CO(2) group is transferred by the transcarboxylase to acetyl-CoA to form malonyl-CoA.</text>
</comment>
<name>A0A5R8QH42_9FIRM</name>
<evidence type="ECO:0000256" key="2">
    <source>
        <dbReference type="ARBA" id="ARBA00022679"/>
    </source>
</evidence>
<dbReference type="PROSITE" id="PS50980">
    <property type="entry name" value="COA_CT_NTER"/>
    <property type="match status" value="1"/>
</dbReference>
<keyword evidence="4" id="KW-0862">Zinc</keyword>
<dbReference type="GO" id="GO:0005524">
    <property type="term" value="F:ATP binding"/>
    <property type="evidence" value="ECO:0007669"/>
    <property type="project" value="UniProtKB-KW"/>
</dbReference>
<accession>A0A5R8QH42</accession>
<feature type="domain" description="CoA carboxyltransferase N-terminal" evidence="5">
    <location>
        <begin position="29"/>
        <end position="283"/>
    </location>
</feature>
<dbReference type="PRINTS" id="PR01070">
    <property type="entry name" value="ACCCTRFRASEB"/>
</dbReference>
<dbReference type="Proteomes" id="UP000306912">
    <property type="component" value="Unassembled WGS sequence"/>
</dbReference>
<dbReference type="InParanoid" id="A0A5R8QH42"/>
<keyword evidence="7" id="KW-1185">Reference proteome</keyword>
<evidence type="ECO:0000259" key="5">
    <source>
        <dbReference type="PROSITE" id="PS50980"/>
    </source>
</evidence>
<dbReference type="GO" id="GO:0008270">
    <property type="term" value="F:zinc ion binding"/>
    <property type="evidence" value="ECO:0007669"/>
    <property type="project" value="UniProtKB-UniRule"/>
</dbReference>
<evidence type="ECO:0000256" key="1">
    <source>
        <dbReference type="ARBA" id="ARBA00022516"/>
    </source>
</evidence>
<reference evidence="6 7" key="1">
    <citation type="submission" date="2019-05" db="EMBL/GenBank/DDBJ databases">
        <title>Culicoidintestinum kansasii gen. nov., sp. nov. from the gastrointestinal tract of the biting midge, Culicoides sonorensis.</title>
        <authorList>
            <person name="Neupane S."/>
            <person name="Ghosh A."/>
            <person name="Gunther S."/>
            <person name="Martin K."/>
            <person name="Zurek L."/>
        </authorList>
    </citation>
    <scope>NUCLEOTIDE SEQUENCE [LARGE SCALE GENOMIC DNA]</scope>
    <source>
        <strain evidence="6 7">CS-1</strain>
    </source>
</reference>
<keyword evidence="6" id="KW-0436">Ligase</keyword>
<dbReference type="GO" id="GO:0003989">
    <property type="term" value="F:acetyl-CoA carboxylase activity"/>
    <property type="evidence" value="ECO:0007669"/>
    <property type="project" value="InterPro"/>
</dbReference>
<dbReference type="GO" id="GO:0016743">
    <property type="term" value="F:carboxyl- or carbamoyltransferase activity"/>
    <property type="evidence" value="ECO:0007669"/>
    <property type="project" value="UniProtKB-UniRule"/>
</dbReference>
<dbReference type="PANTHER" id="PTHR42995:SF5">
    <property type="entry name" value="ACETYL-COENZYME A CARBOXYLASE CARBOXYL TRANSFERASE SUBUNIT BETA, CHLOROPLASTIC"/>
    <property type="match status" value="1"/>
</dbReference>
<dbReference type="SUPFAM" id="SSF52096">
    <property type="entry name" value="ClpP/crotonase"/>
    <property type="match status" value="1"/>
</dbReference>
<dbReference type="AlphaFoldDB" id="A0A5R8QH42"/>
<sequence length="283" mass="31839">MNIFKTRQQRVLRYRQPVEVTKIDVPDNLYSKCDACESVLHTEEVVNNQFVCPRCGHHFRMRARDRVQMFTDADSFREFNRYIRTENPLDFPNYLEKVDALTESTGLAEAVITGYAKLRGRDCVIAVMDSYFLMGSMGSVVGEKITRAIERATKDHLPLIIFSASGGARMQEGLFSLMQMAKTSAALARHSEAGLLYVSILTDPTTGGVTASFASLGDIIVAEPNALIGFAGPRVIEQTIMQKLPEGFQRAEFLLEKGFVDYIAERKNLRDVVARLIKYHVKE</sequence>
<dbReference type="InterPro" id="IPR011762">
    <property type="entry name" value="COA_CT_N"/>
</dbReference>
<evidence type="ECO:0000313" key="6">
    <source>
        <dbReference type="EMBL" id="TLG77066.1"/>
    </source>
</evidence>
<keyword evidence="4" id="KW-0067">ATP-binding</keyword>
<dbReference type="UniPathway" id="UPA00655">
    <property type="reaction ID" value="UER00711"/>
</dbReference>
<dbReference type="RefSeq" id="WP_138189678.1">
    <property type="nucleotide sequence ID" value="NZ_VBWP01000001.1"/>
</dbReference>
<keyword evidence="4" id="KW-0547">Nucleotide-binding</keyword>
<comment type="caution">
    <text evidence="6">The sequence shown here is derived from an EMBL/GenBank/DDBJ whole genome shotgun (WGS) entry which is preliminary data.</text>
</comment>
<dbReference type="OrthoDB" id="9772975at2"/>
<dbReference type="EC" id="2.1.3.15" evidence="4"/>
<comment type="similarity">
    <text evidence="4">Belongs to the AccD/PCCB family.</text>
</comment>
<keyword evidence="4" id="KW-0479">Metal-binding</keyword>
<organism evidence="6 7">
    <name type="scientific">Culicoidibacter larvae</name>
    <dbReference type="NCBI Taxonomy" id="2579976"/>
    <lineage>
        <taxon>Bacteria</taxon>
        <taxon>Bacillati</taxon>
        <taxon>Bacillota</taxon>
        <taxon>Culicoidibacteria</taxon>
        <taxon>Culicoidibacterales</taxon>
        <taxon>Culicoidibacteraceae</taxon>
        <taxon>Culicoidibacter</taxon>
    </lineage>
</organism>
<evidence type="ECO:0000313" key="7">
    <source>
        <dbReference type="Proteomes" id="UP000306912"/>
    </source>
</evidence>
<protein>
    <recommendedName>
        <fullName evidence="4">Acetyl-coenzyme A carboxylase carboxyl transferase subunit beta</fullName>
        <shortName evidence="4">ACCase subunit beta</shortName>
        <shortName evidence="4">Acetyl-CoA carboxylase carboxyltransferase subunit beta</shortName>
        <ecNumber evidence="4">2.1.3.15</ecNumber>
    </recommendedName>
</protein>
<feature type="binding site" evidence="4">
    <location>
        <position position="55"/>
    </location>
    <ligand>
        <name>Zn(2+)</name>
        <dbReference type="ChEBI" id="CHEBI:29105"/>
    </ligand>
</feature>
<comment type="catalytic activity">
    <reaction evidence="4">
        <text>N(6)-carboxybiotinyl-L-lysyl-[protein] + acetyl-CoA = N(6)-biotinyl-L-lysyl-[protein] + malonyl-CoA</text>
        <dbReference type="Rhea" id="RHEA:54728"/>
        <dbReference type="Rhea" id="RHEA-COMP:10505"/>
        <dbReference type="Rhea" id="RHEA-COMP:10506"/>
        <dbReference type="ChEBI" id="CHEBI:57288"/>
        <dbReference type="ChEBI" id="CHEBI:57384"/>
        <dbReference type="ChEBI" id="CHEBI:83144"/>
        <dbReference type="ChEBI" id="CHEBI:83145"/>
        <dbReference type="EC" id="2.1.3.15"/>
    </reaction>
</comment>
<dbReference type="InterPro" id="IPR034733">
    <property type="entry name" value="AcCoA_carboxyl_beta"/>
</dbReference>
<keyword evidence="4" id="KW-0963">Cytoplasm</keyword>
<feature type="binding site" evidence="4">
    <location>
        <position position="52"/>
    </location>
    <ligand>
        <name>Zn(2+)</name>
        <dbReference type="ChEBI" id="CHEBI:29105"/>
    </ligand>
</feature>
<comment type="cofactor">
    <cofactor evidence="4">
        <name>Zn(2+)</name>
        <dbReference type="ChEBI" id="CHEBI:29105"/>
    </cofactor>
    <text evidence="4">Binds 1 zinc ion per subunit.</text>
</comment>
<keyword evidence="3 4" id="KW-0443">Lipid metabolism</keyword>
<dbReference type="Gene3D" id="3.90.226.10">
    <property type="entry name" value="2-enoyl-CoA Hydratase, Chain A, domain 1"/>
    <property type="match status" value="1"/>
</dbReference>
<feature type="binding site" evidence="4">
    <location>
        <position position="36"/>
    </location>
    <ligand>
        <name>Zn(2+)</name>
        <dbReference type="ChEBI" id="CHEBI:29105"/>
    </ligand>
</feature>
<dbReference type="PANTHER" id="PTHR42995">
    <property type="entry name" value="ACETYL-COENZYME A CARBOXYLASE CARBOXYL TRANSFERASE SUBUNIT BETA, CHLOROPLASTIC"/>
    <property type="match status" value="1"/>
</dbReference>